<sequence>MKKAILYILLLSQTTLLSCSKWLDVQPESDIDRDILFTTEEGFKEALLGIYTRNAKTDLYGKELTIGTTEVLAQNYKIKPFDRPKYLATKNYRYDDADFMQRKDAIWLGLYSGIVNANLILAEIDQKQNLFTAGNYALIKGETLALRGYLHFDALRLFAPAYLVNPEAAAIPYVTSYSNKTTAMSKVKDVLDSVIADLEQAKELLTDDPIRKSSYIIGYPSADTLTNTELHDKSLFLQNRRHRLNFYAVCGALARVYLYKGDKTNALANAKIVIDAKKFPWTNKTDFLQPDADKKDRILYKELLFGWYIPSLNNEINISTFSDPAVDGIYLSDDDVKSIYETGGAGGSDMRFTQWFSGLNGTEKTIQKYRRNPVGDTFIANKHYLMAPALRLSEVYYIAAECTYEADPDAALAYLDEVRLHREIGDKVKAANLSEFQTELLKEYRKETYAEGQLFYAYKRLNKPIIGFQGEIIPASQRIFVLPLPDDEIIYGER</sequence>
<evidence type="ECO:0000256" key="1">
    <source>
        <dbReference type="ARBA" id="ARBA00004442"/>
    </source>
</evidence>
<dbReference type="Proteomes" id="UP000306808">
    <property type="component" value="Unassembled WGS sequence"/>
</dbReference>
<evidence type="ECO:0000256" key="3">
    <source>
        <dbReference type="ARBA" id="ARBA00022729"/>
    </source>
</evidence>
<comment type="similarity">
    <text evidence="2">Belongs to the SusD family.</text>
</comment>
<reference evidence="8 9" key="1">
    <citation type="submission" date="2019-04" db="EMBL/GenBank/DDBJ databases">
        <title>Sphingobacterium olei sp. nov., isolated from oil-contaminated soil.</title>
        <authorList>
            <person name="Liu B."/>
        </authorList>
    </citation>
    <scope>NUCLEOTIDE SEQUENCE [LARGE SCALE GENOMIC DNA]</scope>
    <source>
        <strain evidence="8 9">HAL-9</strain>
    </source>
</reference>
<dbReference type="Pfam" id="PF14322">
    <property type="entry name" value="SusD-like_3"/>
    <property type="match status" value="1"/>
</dbReference>
<comment type="subcellular location">
    <subcellularLocation>
        <location evidence="1">Cell outer membrane</location>
    </subcellularLocation>
</comment>
<comment type="caution">
    <text evidence="8">The sequence shown here is derived from an EMBL/GenBank/DDBJ whole genome shotgun (WGS) entry which is preliminary data.</text>
</comment>
<feature type="domain" description="RagB/SusD" evidence="6">
    <location>
        <begin position="387"/>
        <end position="463"/>
    </location>
</feature>
<proteinExistence type="inferred from homology"/>
<evidence type="ECO:0000259" key="7">
    <source>
        <dbReference type="Pfam" id="PF14322"/>
    </source>
</evidence>
<keyword evidence="3" id="KW-0732">Signal</keyword>
<dbReference type="RefSeq" id="WP_136899782.1">
    <property type="nucleotide sequence ID" value="NZ_SUME01000001.1"/>
</dbReference>
<accession>A0A4V5MN37</accession>
<keyword evidence="4" id="KW-0472">Membrane</keyword>
<dbReference type="InterPro" id="IPR011990">
    <property type="entry name" value="TPR-like_helical_dom_sf"/>
</dbReference>
<dbReference type="Gene3D" id="1.25.40.390">
    <property type="match status" value="1"/>
</dbReference>
<keyword evidence="5" id="KW-0998">Cell outer membrane</keyword>
<evidence type="ECO:0000256" key="2">
    <source>
        <dbReference type="ARBA" id="ARBA00006275"/>
    </source>
</evidence>
<dbReference type="SUPFAM" id="SSF48452">
    <property type="entry name" value="TPR-like"/>
    <property type="match status" value="1"/>
</dbReference>
<dbReference type="Pfam" id="PF07980">
    <property type="entry name" value="SusD_RagB"/>
    <property type="match status" value="1"/>
</dbReference>
<name>A0A4V5MN37_9SPHI</name>
<evidence type="ECO:0000256" key="4">
    <source>
        <dbReference type="ARBA" id="ARBA00023136"/>
    </source>
</evidence>
<evidence type="ECO:0000259" key="6">
    <source>
        <dbReference type="Pfam" id="PF07980"/>
    </source>
</evidence>
<evidence type="ECO:0000313" key="8">
    <source>
        <dbReference type="EMBL" id="TJZ63238.1"/>
    </source>
</evidence>
<dbReference type="PROSITE" id="PS51257">
    <property type="entry name" value="PROKAR_LIPOPROTEIN"/>
    <property type="match status" value="1"/>
</dbReference>
<gene>
    <name evidence="8" type="ORF">FAZ15_02805</name>
</gene>
<evidence type="ECO:0000256" key="5">
    <source>
        <dbReference type="ARBA" id="ARBA00023237"/>
    </source>
</evidence>
<dbReference type="EMBL" id="SUME01000001">
    <property type="protein sequence ID" value="TJZ63238.1"/>
    <property type="molecule type" value="Genomic_DNA"/>
</dbReference>
<protein>
    <submittedName>
        <fullName evidence="8">RagB/SusD family nutrient uptake outer membrane protein</fullName>
    </submittedName>
</protein>
<organism evidence="8 9">
    <name type="scientific">Sphingobacterium olei</name>
    <dbReference type="NCBI Taxonomy" id="2571155"/>
    <lineage>
        <taxon>Bacteria</taxon>
        <taxon>Pseudomonadati</taxon>
        <taxon>Bacteroidota</taxon>
        <taxon>Sphingobacteriia</taxon>
        <taxon>Sphingobacteriales</taxon>
        <taxon>Sphingobacteriaceae</taxon>
        <taxon>Sphingobacterium</taxon>
    </lineage>
</organism>
<evidence type="ECO:0000313" key="9">
    <source>
        <dbReference type="Proteomes" id="UP000306808"/>
    </source>
</evidence>
<dbReference type="GO" id="GO:0009279">
    <property type="term" value="C:cell outer membrane"/>
    <property type="evidence" value="ECO:0007669"/>
    <property type="project" value="UniProtKB-SubCell"/>
</dbReference>
<dbReference type="InterPro" id="IPR033985">
    <property type="entry name" value="SusD-like_N"/>
</dbReference>
<feature type="domain" description="SusD-like N-terminal" evidence="7">
    <location>
        <begin position="21"/>
        <end position="209"/>
    </location>
</feature>
<dbReference type="InterPro" id="IPR012944">
    <property type="entry name" value="SusD_RagB_dom"/>
</dbReference>
<keyword evidence="9" id="KW-1185">Reference proteome</keyword>
<dbReference type="AlphaFoldDB" id="A0A4V5MN37"/>
<dbReference type="OrthoDB" id="1097962at2"/>